<comment type="caution">
    <text evidence="1">The sequence shown here is derived from an EMBL/GenBank/DDBJ whole genome shotgun (WGS) entry which is preliminary data.</text>
</comment>
<accession>A0A9D4C000</accession>
<evidence type="ECO:0000313" key="1">
    <source>
        <dbReference type="EMBL" id="KAH3714747.1"/>
    </source>
</evidence>
<reference evidence="1" key="2">
    <citation type="submission" date="2020-11" db="EMBL/GenBank/DDBJ databases">
        <authorList>
            <person name="McCartney M.A."/>
            <person name="Auch B."/>
            <person name="Kono T."/>
            <person name="Mallez S."/>
            <person name="Becker A."/>
            <person name="Gohl D.M."/>
            <person name="Silverstein K.A.T."/>
            <person name="Koren S."/>
            <person name="Bechman K.B."/>
            <person name="Herman A."/>
            <person name="Abrahante J.E."/>
            <person name="Garbe J."/>
        </authorList>
    </citation>
    <scope>NUCLEOTIDE SEQUENCE</scope>
    <source>
        <strain evidence="1">Duluth1</strain>
        <tissue evidence="1">Whole animal</tissue>
    </source>
</reference>
<organism evidence="1 2">
    <name type="scientific">Dreissena polymorpha</name>
    <name type="common">Zebra mussel</name>
    <name type="synonym">Mytilus polymorpha</name>
    <dbReference type="NCBI Taxonomy" id="45954"/>
    <lineage>
        <taxon>Eukaryota</taxon>
        <taxon>Metazoa</taxon>
        <taxon>Spiralia</taxon>
        <taxon>Lophotrochozoa</taxon>
        <taxon>Mollusca</taxon>
        <taxon>Bivalvia</taxon>
        <taxon>Autobranchia</taxon>
        <taxon>Heteroconchia</taxon>
        <taxon>Euheterodonta</taxon>
        <taxon>Imparidentia</taxon>
        <taxon>Neoheterodontei</taxon>
        <taxon>Myida</taxon>
        <taxon>Dreissenoidea</taxon>
        <taxon>Dreissenidae</taxon>
        <taxon>Dreissena</taxon>
    </lineage>
</organism>
<evidence type="ECO:0000313" key="2">
    <source>
        <dbReference type="Proteomes" id="UP000828390"/>
    </source>
</evidence>
<dbReference type="EMBL" id="JAIWYP010000013">
    <property type="protein sequence ID" value="KAH3714747.1"/>
    <property type="molecule type" value="Genomic_DNA"/>
</dbReference>
<dbReference type="AlphaFoldDB" id="A0A9D4C000"/>
<sequence length="189" mass="22019">MSDIVGPQAAGIQRRTDINRLPLVRQNTSACNFQMNKNAALLKQRLKTEEPKPVAKKTSLIEQLPAIMKKFKTELGLKSFIVKTKQAVVRRKRAEFEDRRLGRKWIKGNEMSPYFHFWQTSEDHIKDQHVRPGTVQRKRLLNSIPNSLKYLEAPVEPKNSQKAKCHDDFGIVRECCCKPKIRIRTFYDD</sequence>
<name>A0A9D4C000_DREPO</name>
<reference evidence="1" key="1">
    <citation type="journal article" date="2019" name="bioRxiv">
        <title>The Genome of the Zebra Mussel, Dreissena polymorpha: A Resource for Invasive Species Research.</title>
        <authorList>
            <person name="McCartney M.A."/>
            <person name="Auch B."/>
            <person name="Kono T."/>
            <person name="Mallez S."/>
            <person name="Zhang Y."/>
            <person name="Obille A."/>
            <person name="Becker A."/>
            <person name="Abrahante J.E."/>
            <person name="Garbe J."/>
            <person name="Badalamenti J.P."/>
            <person name="Herman A."/>
            <person name="Mangelson H."/>
            <person name="Liachko I."/>
            <person name="Sullivan S."/>
            <person name="Sone E.D."/>
            <person name="Koren S."/>
            <person name="Silverstein K.A.T."/>
            <person name="Beckman K.B."/>
            <person name="Gohl D.M."/>
        </authorList>
    </citation>
    <scope>NUCLEOTIDE SEQUENCE</scope>
    <source>
        <strain evidence="1">Duluth1</strain>
        <tissue evidence="1">Whole animal</tissue>
    </source>
</reference>
<dbReference type="Proteomes" id="UP000828390">
    <property type="component" value="Unassembled WGS sequence"/>
</dbReference>
<gene>
    <name evidence="1" type="ORF">DPMN_057446</name>
</gene>
<proteinExistence type="predicted"/>
<keyword evidence="2" id="KW-1185">Reference proteome</keyword>
<protein>
    <submittedName>
        <fullName evidence="1">Uncharacterized protein</fullName>
    </submittedName>
</protein>
<dbReference type="OrthoDB" id="10543291at2759"/>